<dbReference type="GO" id="GO:0020037">
    <property type="term" value="F:heme binding"/>
    <property type="evidence" value="ECO:0007669"/>
    <property type="project" value="TreeGrafter"/>
</dbReference>
<name>A0A367X4V0_9PROT</name>
<dbReference type="Proteomes" id="UP000252517">
    <property type="component" value="Unassembled WGS sequence"/>
</dbReference>
<keyword evidence="5 6" id="KW-0472">Membrane</keyword>
<evidence type="ECO:0000259" key="7">
    <source>
        <dbReference type="Pfam" id="PF01292"/>
    </source>
</evidence>
<gene>
    <name evidence="8" type="ORF">TH25_13970</name>
</gene>
<dbReference type="GO" id="GO:0005886">
    <property type="term" value="C:plasma membrane"/>
    <property type="evidence" value="ECO:0007669"/>
    <property type="project" value="UniProtKB-SubCell"/>
</dbReference>
<evidence type="ECO:0000313" key="8">
    <source>
        <dbReference type="EMBL" id="RCK48703.1"/>
    </source>
</evidence>
<sequence length="179" mass="20139">MSETIRVWDPLVRIFHWSLATCFAVAWISAENWDSLHEKTGYVALALVVFRLLWGLIGPRYARFTQFVRPPRDVLAYLRAILSGREKRYVGHNPAGGAMILLLLGLMAATGATGWLYSTPSYHDWHWIKEVHEFLANGLMACVVLHVGGVVLASLRHHENLARSMINGRKRPPEPGDIG</sequence>
<feature type="domain" description="Cytochrome b561 bacterial/Ni-hydrogenase" evidence="7">
    <location>
        <begin position="7"/>
        <end position="168"/>
    </location>
</feature>
<dbReference type="PANTHER" id="PTHR30485">
    <property type="entry name" value="NI/FE-HYDROGENASE 1 B-TYPE CYTOCHROME SUBUNIT"/>
    <property type="match status" value="1"/>
</dbReference>
<evidence type="ECO:0000256" key="2">
    <source>
        <dbReference type="ARBA" id="ARBA00022475"/>
    </source>
</evidence>
<evidence type="ECO:0000256" key="3">
    <source>
        <dbReference type="ARBA" id="ARBA00022692"/>
    </source>
</evidence>
<evidence type="ECO:0000256" key="6">
    <source>
        <dbReference type="SAM" id="Phobius"/>
    </source>
</evidence>
<proteinExistence type="predicted"/>
<dbReference type="EMBL" id="JPWH01000010">
    <property type="protein sequence ID" value="RCK48703.1"/>
    <property type="molecule type" value="Genomic_DNA"/>
</dbReference>
<dbReference type="Pfam" id="PF01292">
    <property type="entry name" value="Ni_hydr_CYTB"/>
    <property type="match status" value="1"/>
</dbReference>
<organism evidence="8 9">
    <name type="scientific">Thalassospira profundimaris</name>
    <dbReference type="NCBI Taxonomy" id="502049"/>
    <lineage>
        <taxon>Bacteria</taxon>
        <taxon>Pseudomonadati</taxon>
        <taxon>Pseudomonadota</taxon>
        <taxon>Alphaproteobacteria</taxon>
        <taxon>Rhodospirillales</taxon>
        <taxon>Thalassospiraceae</taxon>
        <taxon>Thalassospira</taxon>
    </lineage>
</organism>
<feature type="transmembrane region" description="Helical" evidence="6">
    <location>
        <begin position="12"/>
        <end position="30"/>
    </location>
</feature>
<dbReference type="RefSeq" id="WP_114088886.1">
    <property type="nucleotide sequence ID" value="NZ_JPWH01000010.1"/>
</dbReference>
<dbReference type="SUPFAM" id="SSF81342">
    <property type="entry name" value="Transmembrane di-heme cytochromes"/>
    <property type="match status" value="1"/>
</dbReference>
<evidence type="ECO:0000256" key="4">
    <source>
        <dbReference type="ARBA" id="ARBA00022989"/>
    </source>
</evidence>
<feature type="transmembrane region" description="Helical" evidence="6">
    <location>
        <begin position="137"/>
        <end position="155"/>
    </location>
</feature>
<feature type="transmembrane region" description="Helical" evidence="6">
    <location>
        <begin position="95"/>
        <end position="117"/>
    </location>
</feature>
<dbReference type="InterPro" id="IPR011577">
    <property type="entry name" value="Cyt_b561_bac/Ni-Hgenase"/>
</dbReference>
<dbReference type="Gene3D" id="1.20.950.20">
    <property type="entry name" value="Transmembrane di-heme cytochromes, Chain C"/>
    <property type="match status" value="1"/>
</dbReference>
<comment type="caution">
    <text evidence="8">The sequence shown here is derived from an EMBL/GenBank/DDBJ whole genome shotgun (WGS) entry which is preliminary data.</text>
</comment>
<dbReference type="InterPro" id="IPR051542">
    <property type="entry name" value="Hydrogenase_cytochrome"/>
</dbReference>
<keyword evidence="3 6" id="KW-0812">Transmembrane</keyword>
<keyword evidence="2" id="KW-1003">Cell membrane</keyword>
<dbReference type="OrthoDB" id="196472at2"/>
<dbReference type="GO" id="GO:0009055">
    <property type="term" value="F:electron transfer activity"/>
    <property type="evidence" value="ECO:0007669"/>
    <property type="project" value="InterPro"/>
</dbReference>
<evidence type="ECO:0000256" key="1">
    <source>
        <dbReference type="ARBA" id="ARBA00004651"/>
    </source>
</evidence>
<comment type="subcellular location">
    <subcellularLocation>
        <location evidence="1">Cell membrane</location>
        <topology evidence="1">Multi-pass membrane protein</topology>
    </subcellularLocation>
</comment>
<feature type="transmembrane region" description="Helical" evidence="6">
    <location>
        <begin position="42"/>
        <end position="62"/>
    </location>
</feature>
<keyword evidence="4 6" id="KW-1133">Transmembrane helix</keyword>
<dbReference type="AlphaFoldDB" id="A0A367X4V0"/>
<dbReference type="InterPro" id="IPR016174">
    <property type="entry name" value="Di-haem_cyt_TM"/>
</dbReference>
<evidence type="ECO:0000313" key="9">
    <source>
        <dbReference type="Proteomes" id="UP000252517"/>
    </source>
</evidence>
<protein>
    <submittedName>
        <fullName evidence="8">Cytochrome B561</fullName>
    </submittedName>
</protein>
<accession>A0A367X4V0</accession>
<reference evidence="8 9" key="1">
    <citation type="submission" date="2014-07" db="EMBL/GenBank/DDBJ databases">
        <title>Draft genome sequence of Thalassospira profundimaris S25-3-2.</title>
        <authorList>
            <person name="Lai Q."/>
            <person name="Shao Z."/>
        </authorList>
    </citation>
    <scope>NUCLEOTIDE SEQUENCE [LARGE SCALE GENOMIC DNA]</scope>
    <source>
        <strain evidence="8 9">S25-3-2</strain>
    </source>
</reference>
<dbReference type="PANTHER" id="PTHR30485:SF2">
    <property type="entry name" value="BLL0597 PROTEIN"/>
    <property type="match status" value="1"/>
</dbReference>
<dbReference type="GO" id="GO:0022904">
    <property type="term" value="P:respiratory electron transport chain"/>
    <property type="evidence" value="ECO:0007669"/>
    <property type="project" value="InterPro"/>
</dbReference>
<evidence type="ECO:0000256" key="5">
    <source>
        <dbReference type="ARBA" id="ARBA00023136"/>
    </source>
</evidence>